<keyword evidence="3" id="KW-1185">Reference proteome</keyword>
<dbReference type="InterPro" id="IPR051534">
    <property type="entry name" value="CBASS_pafABC_assoc_protein"/>
</dbReference>
<dbReference type="EMBL" id="QSVQ01000002">
    <property type="protein sequence ID" value="RGO54066.1"/>
    <property type="molecule type" value="Genomic_DNA"/>
</dbReference>
<gene>
    <name evidence="2" type="ORF">DXB12_02915</name>
</gene>
<evidence type="ECO:0000259" key="1">
    <source>
        <dbReference type="Pfam" id="PF13280"/>
    </source>
</evidence>
<dbReference type="InterPro" id="IPR026881">
    <property type="entry name" value="WYL_dom"/>
</dbReference>
<proteinExistence type="predicted"/>
<feature type="domain" description="WYL" evidence="1">
    <location>
        <begin position="142"/>
        <end position="212"/>
    </location>
</feature>
<comment type="caution">
    <text evidence="2">The sequence shown here is derived from an EMBL/GenBank/DDBJ whole genome shotgun (WGS) entry which is preliminary data.</text>
</comment>
<accession>A0A3E5GVM8</accession>
<protein>
    <submittedName>
        <fullName evidence="2">WYL domain-containing protein</fullName>
    </submittedName>
</protein>
<dbReference type="RefSeq" id="WP_009259808.1">
    <property type="nucleotide sequence ID" value="NZ_QSVQ01000002.1"/>
</dbReference>
<dbReference type="PROSITE" id="PS52050">
    <property type="entry name" value="WYL"/>
    <property type="match status" value="1"/>
</dbReference>
<dbReference type="PANTHER" id="PTHR34580:SF1">
    <property type="entry name" value="PROTEIN PAFC"/>
    <property type="match status" value="1"/>
</dbReference>
<dbReference type="AlphaFoldDB" id="A0A3E5GVM8"/>
<reference evidence="2 3" key="1">
    <citation type="submission" date="2018-08" db="EMBL/GenBank/DDBJ databases">
        <title>A genome reference for cultivated species of the human gut microbiota.</title>
        <authorList>
            <person name="Zou Y."/>
            <person name="Xue W."/>
            <person name="Luo G."/>
        </authorList>
    </citation>
    <scope>NUCLEOTIDE SEQUENCE [LARGE SCALE GENOMIC DNA]</scope>
    <source>
        <strain evidence="2 3">OM02-12</strain>
    </source>
</reference>
<name>A0A3E5GVM8_9FIRM</name>
<evidence type="ECO:0000313" key="3">
    <source>
        <dbReference type="Proteomes" id="UP000261055"/>
    </source>
</evidence>
<sequence length="324" mass="37971">METDHQLRVLYLYQILLRHSDVDHPVSTKELIDMMETYHQIKLHRTTIPKYIELLNAGGLEVMEIRSREKKYYLNDRLFELPEVKLLIDAVQSSKFISVGKSQVLISKLMALTSEANAAKLKRNLYVTGRVKSDNEKSYYIVEAINDAINEGKRISFYYTDYNTQKERVLKNDGLPYVISPYALIWDGDFYYVLGMNHRRNQINTFRVDRISRQPEILDEAATPAQDNLNLANYSREVFRMYDTEEPVEVSLLCENSLMKHLIDHFGLDVETETVDDNHFRARVLVCTSPTFYRWVFGWCGRMKIESPAFVLDEYHRMARAALE</sequence>
<dbReference type="Proteomes" id="UP000261055">
    <property type="component" value="Unassembled WGS sequence"/>
</dbReference>
<dbReference type="PANTHER" id="PTHR34580">
    <property type="match status" value="1"/>
</dbReference>
<organism evidence="2 3">
    <name type="scientific">Dorea formicigenerans</name>
    <dbReference type="NCBI Taxonomy" id="39486"/>
    <lineage>
        <taxon>Bacteria</taxon>
        <taxon>Bacillati</taxon>
        <taxon>Bacillota</taxon>
        <taxon>Clostridia</taxon>
        <taxon>Lachnospirales</taxon>
        <taxon>Lachnospiraceae</taxon>
        <taxon>Dorea</taxon>
    </lineage>
</organism>
<dbReference type="Pfam" id="PF13280">
    <property type="entry name" value="WYL"/>
    <property type="match status" value="1"/>
</dbReference>
<evidence type="ECO:0000313" key="2">
    <source>
        <dbReference type="EMBL" id="RGO54066.1"/>
    </source>
</evidence>